<protein>
    <recommendedName>
        <fullName evidence="4">Protein FAM136A</fullName>
    </recommendedName>
</protein>
<sequence length="141" mass="16024">MEAVKTRVEKELIKATNDLDQSLLRKMQGDLYRCAAACCDNTTTSIEDKQNCIQNCSSPLQRAETFIDGQLTNYAERVQRCFMDCQDKARDKVTPNSSEADMKVLKMGMETCAAMCADKLLPILSDFTKKMKETIKKENYE</sequence>
<comment type="caution">
    <text evidence="2">The sequence shown here is derived from an EMBL/GenBank/DDBJ whole genome shotgun (WGS) entry which is preliminary data.</text>
</comment>
<proteinExistence type="inferred from homology"/>
<evidence type="ECO:0008006" key="4">
    <source>
        <dbReference type="Google" id="ProtNLM"/>
    </source>
</evidence>
<comment type="similarity">
    <text evidence="1">Belongs to the FAM136 family.</text>
</comment>
<dbReference type="PANTHER" id="PTHR21096">
    <property type="entry name" value="PROTEIN FAM136A"/>
    <property type="match status" value="1"/>
</dbReference>
<dbReference type="Proteomes" id="UP001634394">
    <property type="component" value="Unassembled WGS sequence"/>
</dbReference>
<dbReference type="EMBL" id="JBJQND010000016">
    <property type="protein sequence ID" value="KAL3847648.1"/>
    <property type="molecule type" value="Genomic_DNA"/>
</dbReference>
<name>A0ABD3UGV3_SINWO</name>
<accession>A0ABD3UGV3</accession>
<evidence type="ECO:0000313" key="2">
    <source>
        <dbReference type="EMBL" id="KAL3847648.1"/>
    </source>
</evidence>
<evidence type="ECO:0000313" key="3">
    <source>
        <dbReference type="Proteomes" id="UP001634394"/>
    </source>
</evidence>
<gene>
    <name evidence="2" type="ORF">ACJMK2_018550</name>
</gene>
<dbReference type="InterPro" id="IPR008560">
    <property type="entry name" value="DUF842_euk"/>
</dbReference>
<dbReference type="AlphaFoldDB" id="A0ABD3UGV3"/>
<reference evidence="2 3" key="1">
    <citation type="submission" date="2024-11" db="EMBL/GenBank/DDBJ databases">
        <title>Chromosome-level genome assembly of the freshwater bivalve Anodonta woodiana.</title>
        <authorList>
            <person name="Chen X."/>
        </authorList>
    </citation>
    <scope>NUCLEOTIDE SEQUENCE [LARGE SCALE GENOMIC DNA]</scope>
    <source>
        <strain evidence="2">MN2024</strain>
        <tissue evidence="2">Gills</tissue>
    </source>
</reference>
<dbReference type="PANTHER" id="PTHR21096:SF0">
    <property type="entry name" value="PROTEIN FAM136A"/>
    <property type="match status" value="1"/>
</dbReference>
<keyword evidence="3" id="KW-1185">Reference proteome</keyword>
<evidence type="ECO:0000256" key="1">
    <source>
        <dbReference type="ARBA" id="ARBA00009952"/>
    </source>
</evidence>
<organism evidence="2 3">
    <name type="scientific">Sinanodonta woodiana</name>
    <name type="common">Chinese pond mussel</name>
    <name type="synonym">Anodonta woodiana</name>
    <dbReference type="NCBI Taxonomy" id="1069815"/>
    <lineage>
        <taxon>Eukaryota</taxon>
        <taxon>Metazoa</taxon>
        <taxon>Spiralia</taxon>
        <taxon>Lophotrochozoa</taxon>
        <taxon>Mollusca</taxon>
        <taxon>Bivalvia</taxon>
        <taxon>Autobranchia</taxon>
        <taxon>Heteroconchia</taxon>
        <taxon>Palaeoheterodonta</taxon>
        <taxon>Unionida</taxon>
        <taxon>Unionoidea</taxon>
        <taxon>Unionidae</taxon>
        <taxon>Unioninae</taxon>
        <taxon>Sinanodonta</taxon>
    </lineage>
</organism>
<dbReference type="Pfam" id="PF05811">
    <property type="entry name" value="DUF842"/>
    <property type="match status" value="1"/>
</dbReference>